<feature type="chain" id="PRO_5042260075" evidence="1">
    <location>
        <begin position="23"/>
        <end position="255"/>
    </location>
</feature>
<comment type="caution">
    <text evidence="2">The sequence shown here is derived from an EMBL/GenBank/DDBJ whole genome shotgun (WGS) entry which is preliminary data.</text>
</comment>
<evidence type="ECO:0000313" key="3">
    <source>
        <dbReference type="Proteomes" id="UP001218218"/>
    </source>
</evidence>
<keyword evidence="1" id="KW-0732">Signal</keyword>
<dbReference type="AlphaFoldDB" id="A0AAD6ZVY8"/>
<dbReference type="EMBL" id="JARIHO010000026">
    <property type="protein sequence ID" value="KAJ7340700.1"/>
    <property type="molecule type" value="Genomic_DNA"/>
</dbReference>
<organism evidence="2 3">
    <name type="scientific">Mycena albidolilacea</name>
    <dbReference type="NCBI Taxonomy" id="1033008"/>
    <lineage>
        <taxon>Eukaryota</taxon>
        <taxon>Fungi</taxon>
        <taxon>Dikarya</taxon>
        <taxon>Basidiomycota</taxon>
        <taxon>Agaricomycotina</taxon>
        <taxon>Agaricomycetes</taxon>
        <taxon>Agaricomycetidae</taxon>
        <taxon>Agaricales</taxon>
        <taxon>Marasmiineae</taxon>
        <taxon>Mycenaceae</taxon>
        <taxon>Mycena</taxon>
    </lineage>
</organism>
<accession>A0AAD6ZVY8</accession>
<feature type="signal peptide" evidence="1">
    <location>
        <begin position="1"/>
        <end position="22"/>
    </location>
</feature>
<proteinExistence type="predicted"/>
<sequence>MKITASFLSVASVISLLPTAKALVGSSWTVTNVPSTGLTDITFPLTIVEADHISGYYFAQQFGFVNLADVGYTGLQPRPDQNGKPVLHGVFSSFVAGSTTTDSNCAAGADGGPGVSCSFEWNGVYGRTYDLEVKNNGSSLWVGTAIDTVTGARIHIGSYTLPAGAGGIQNSQLGFVEWYPWNGGEPANHCAKLPYQETVFGHPYTTHLGSVGTQSLAYEYGDCVGEGIIDLVNILSTETEYEPWDSEVGITLFDL</sequence>
<evidence type="ECO:0000313" key="2">
    <source>
        <dbReference type="EMBL" id="KAJ7340700.1"/>
    </source>
</evidence>
<gene>
    <name evidence="2" type="ORF">DFH08DRAFT_925304</name>
</gene>
<evidence type="ECO:0000256" key="1">
    <source>
        <dbReference type="SAM" id="SignalP"/>
    </source>
</evidence>
<protein>
    <submittedName>
        <fullName evidence="2">Uncharacterized protein</fullName>
    </submittedName>
</protein>
<reference evidence="2" key="1">
    <citation type="submission" date="2023-03" db="EMBL/GenBank/DDBJ databases">
        <title>Massive genome expansion in bonnet fungi (Mycena s.s.) driven by repeated elements and novel gene families across ecological guilds.</title>
        <authorList>
            <consortium name="Lawrence Berkeley National Laboratory"/>
            <person name="Harder C.B."/>
            <person name="Miyauchi S."/>
            <person name="Viragh M."/>
            <person name="Kuo A."/>
            <person name="Thoen E."/>
            <person name="Andreopoulos B."/>
            <person name="Lu D."/>
            <person name="Skrede I."/>
            <person name="Drula E."/>
            <person name="Henrissat B."/>
            <person name="Morin E."/>
            <person name="Kohler A."/>
            <person name="Barry K."/>
            <person name="LaButti K."/>
            <person name="Morin E."/>
            <person name="Salamov A."/>
            <person name="Lipzen A."/>
            <person name="Mereny Z."/>
            <person name="Hegedus B."/>
            <person name="Baldrian P."/>
            <person name="Stursova M."/>
            <person name="Weitz H."/>
            <person name="Taylor A."/>
            <person name="Grigoriev I.V."/>
            <person name="Nagy L.G."/>
            <person name="Martin F."/>
            <person name="Kauserud H."/>
        </authorList>
    </citation>
    <scope>NUCLEOTIDE SEQUENCE</scope>
    <source>
        <strain evidence="2">CBHHK002</strain>
    </source>
</reference>
<dbReference type="Proteomes" id="UP001218218">
    <property type="component" value="Unassembled WGS sequence"/>
</dbReference>
<name>A0AAD6ZVY8_9AGAR</name>
<keyword evidence="3" id="KW-1185">Reference proteome</keyword>